<dbReference type="PANTHER" id="PTHR10890">
    <property type="entry name" value="CYSTEINYL-TRNA SYNTHETASE"/>
    <property type="match status" value="1"/>
</dbReference>
<evidence type="ECO:0000256" key="9">
    <source>
        <dbReference type="ARBA" id="ARBA00023146"/>
    </source>
</evidence>
<dbReference type="GO" id="GO:0006423">
    <property type="term" value="P:cysteinyl-tRNA aminoacylation"/>
    <property type="evidence" value="ECO:0007669"/>
    <property type="project" value="InterPro"/>
</dbReference>
<comment type="caution">
    <text evidence="13">The sequence shown here is derived from an EMBL/GenBank/DDBJ whole genome shotgun (WGS) entry which is preliminary data.</text>
</comment>
<evidence type="ECO:0000259" key="12">
    <source>
        <dbReference type="Pfam" id="PF01406"/>
    </source>
</evidence>
<dbReference type="Gene3D" id="3.40.50.620">
    <property type="entry name" value="HUPs"/>
    <property type="match status" value="2"/>
</dbReference>
<dbReference type="InterPro" id="IPR032678">
    <property type="entry name" value="tRNA-synt_1_cat_dom"/>
</dbReference>
<evidence type="ECO:0000256" key="3">
    <source>
        <dbReference type="ARBA" id="ARBA00022598"/>
    </source>
</evidence>
<dbReference type="SUPFAM" id="SSF52374">
    <property type="entry name" value="Nucleotidylyl transferase"/>
    <property type="match status" value="1"/>
</dbReference>
<comment type="cofactor">
    <cofactor evidence="1">
        <name>Zn(2+)</name>
        <dbReference type="ChEBI" id="CHEBI:29105"/>
    </cofactor>
</comment>
<feature type="region of interest" description="Disordered" evidence="11">
    <location>
        <begin position="710"/>
        <end position="734"/>
    </location>
</feature>
<keyword evidence="5" id="KW-0547">Nucleotide-binding</keyword>
<evidence type="ECO:0000256" key="1">
    <source>
        <dbReference type="ARBA" id="ARBA00001947"/>
    </source>
</evidence>
<dbReference type="Proteomes" id="UP000761534">
    <property type="component" value="Unassembled WGS sequence"/>
</dbReference>
<keyword evidence="4" id="KW-0479">Metal-binding</keyword>
<organism evidence="13 14">
    <name type="scientific">Trichomonascus ciferrii</name>
    <dbReference type="NCBI Taxonomy" id="44093"/>
    <lineage>
        <taxon>Eukaryota</taxon>
        <taxon>Fungi</taxon>
        <taxon>Dikarya</taxon>
        <taxon>Ascomycota</taxon>
        <taxon>Saccharomycotina</taxon>
        <taxon>Dipodascomycetes</taxon>
        <taxon>Dipodascales</taxon>
        <taxon>Trichomonascaceae</taxon>
        <taxon>Trichomonascus</taxon>
        <taxon>Trichomonascus ciferrii complex</taxon>
    </lineage>
</organism>
<keyword evidence="9" id="KW-0030">Aminoacyl-tRNA synthetase</keyword>
<feature type="domain" description="tRNA synthetases class I catalytic" evidence="12">
    <location>
        <begin position="37"/>
        <end position="451"/>
    </location>
</feature>
<dbReference type="AlphaFoldDB" id="A0A642VA87"/>
<evidence type="ECO:0000313" key="13">
    <source>
        <dbReference type="EMBL" id="KAA8916741.1"/>
    </source>
</evidence>
<reference evidence="13" key="1">
    <citation type="journal article" date="2019" name="G3 (Bethesda)">
        <title>Genome Assemblies of Two Rare Opportunistic Yeast Pathogens: Diutina rugosa (syn. Candida rugosa) and Trichomonascus ciferrii (syn. Candida ciferrii).</title>
        <authorList>
            <person name="Mixao V."/>
            <person name="Saus E."/>
            <person name="Hansen A.P."/>
            <person name="Lass-Florl C."/>
            <person name="Gabaldon T."/>
        </authorList>
    </citation>
    <scope>NUCLEOTIDE SEQUENCE</scope>
    <source>
        <strain evidence="13">CBS 4856</strain>
    </source>
</reference>
<sequence length="748" mass="84759">MSVDKTKQPEWLKPAGKGGEPHLKVYNSLTRSNTEFIPMDGKRVTWYSCGPTVYDASHMGHARNYVTTDINRRLLRDYFGYNVFFVQNVTDIDDKIIVRARQGYLFEQFKKDNTKVDGDLVEYINRATLDYAKNTIKAGVESIDQLKTWLDGVNVAEEAQKDAKFPMHVTAIKGALNAVAGEIGSVPLDEMLSLSKTVLLYNLDKERGASVTDHAIFRDLSAYWEHDFDKDMESLNVLPPTVTTRVSEYVPEIVQFVQKVIDNGFAYSSDDGSVYFDTVAFEKDPNHFYAKLQPWNRGQEDLIEEGEGSLSTNTQGKRSRNDFALWKASKPGEPYWESPWGNGRPGWHIECSVMASEVIGSQMDVHSGGIDLAFPHHDNELAQSEACHGCKQWVNYFMHAGHLHIEGQKMSKSLKNFITIREALERYSARQLRLAFAMQQWNNPFDFKSSLSEVKAFESLVSNFFSVVRALLREERVQKDDGKNISKKVSAAEMELYNVLSETQKTVHEQLCDNLSVPQTLTTISELVQKANAYIVAKKSDVKVEVVAEVSRWITKYFGILGFRINNDGVGWLAEDGEGSGSTEEIVMPYLNVLSRFRDEVRNGAINKAPYEDFLAATDRVRSFDLLELGVSLDDRTDGQGALVKFLDSREKAELIEQRDERARRDADKAAKREAAAKLEEQRKQEKLQKAKIPPGELFKTDEFTAWDEHGIPTADKAGEPLSKSMKKKLQKQYDAQKKLHEQYLAGL</sequence>
<dbReference type="NCBIfam" id="TIGR00435">
    <property type="entry name" value="cysS"/>
    <property type="match status" value="1"/>
</dbReference>
<keyword evidence="14" id="KW-1185">Reference proteome</keyword>
<keyword evidence="7" id="KW-0067">ATP-binding</keyword>
<dbReference type="InterPro" id="IPR009080">
    <property type="entry name" value="tRNAsynth_Ia_anticodon-bd"/>
</dbReference>
<evidence type="ECO:0000256" key="7">
    <source>
        <dbReference type="ARBA" id="ARBA00022840"/>
    </source>
</evidence>
<dbReference type="SUPFAM" id="SSF47323">
    <property type="entry name" value="Anticodon-binding domain of a subclass of class I aminoacyl-tRNA synthetases"/>
    <property type="match status" value="1"/>
</dbReference>
<evidence type="ECO:0000256" key="10">
    <source>
        <dbReference type="ARBA" id="ARBA00031499"/>
    </source>
</evidence>
<evidence type="ECO:0000256" key="11">
    <source>
        <dbReference type="SAM" id="MobiDB-lite"/>
    </source>
</evidence>
<keyword evidence="6" id="KW-0862">Zinc</keyword>
<evidence type="ECO:0000256" key="2">
    <source>
        <dbReference type="ARBA" id="ARBA00012832"/>
    </source>
</evidence>
<dbReference type="GO" id="GO:0046872">
    <property type="term" value="F:metal ion binding"/>
    <property type="evidence" value="ECO:0007669"/>
    <property type="project" value="UniProtKB-KW"/>
</dbReference>
<dbReference type="InterPro" id="IPR015803">
    <property type="entry name" value="Cys-tRNA-ligase"/>
</dbReference>
<evidence type="ECO:0000256" key="4">
    <source>
        <dbReference type="ARBA" id="ARBA00022723"/>
    </source>
</evidence>
<evidence type="ECO:0000256" key="8">
    <source>
        <dbReference type="ARBA" id="ARBA00022917"/>
    </source>
</evidence>
<evidence type="ECO:0000313" key="14">
    <source>
        <dbReference type="Proteomes" id="UP000761534"/>
    </source>
</evidence>
<name>A0A642VA87_9ASCO</name>
<keyword evidence="3" id="KW-0436">Ligase</keyword>
<accession>A0A642VA87</accession>
<dbReference type="InterPro" id="IPR014729">
    <property type="entry name" value="Rossmann-like_a/b/a_fold"/>
</dbReference>
<gene>
    <name evidence="13" type="ORF">TRICI_001097</name>
</gene>
<keyword evidence="8" id="KW-0648">Protein biosynthesis</keyword>
<dbReference type="GO" id="GO:0004817">
    <property type="term" value="F:cysteine-tRNA ligase activity"/>
    <property type="evidence" value="ECO:0007669"/>
    <property type="project" value="UniProtKB-EC"/>
</dbReference>
<dbReference type="GO" id="GO:0005524">
    <property type="term" value="F:ATP binding"/>
    <property type="evidence" value="ECO:0007669"/>
    <property type="project" value="UniProtKB-KW"/>
</dbReference>
<evidence type="ECO:0000256" key="6">
    <source>
        <dbReference type="ARBA" id="ARBA00022833"/>
    </source>
</evidence>
<dbReference type="HAMAP" id="MF_00041">
    <property type="entry name" value="Cys_tRNA_synth"/>
    <property type="match status" value="1"/>
</dbReference>
<protein>
    <recommendedName>
        <fullName evidence="2">cysteine--tRNA ligase</fullName>
        <ecNumber evidence="2">6.1.1.16</ecNumber>
    </recommendedName>
    <alternativeName>
        <fullName evidence="10">Cysteinyl-tRNA synthetase</fullName>
    </alternativeName>
</protein>
<dbReference type="EMBL" id="SWFS01000083">
    <property type="protein sequence ID" value="KAA8916741.1"/>
    <property type="molecule type" value="Genomic_DNA"/>
</dbReference>
<dbReference type="PRINTS" id="PR00983">
    <property type="entry name" value="TRNASYNTHCYS"/>
</dbReference>
<dbReference type="VEuPathDB" id="FungiDB:TRICI_001097"/>
<proteinExistence type="inferred from homology"/>
<dbReference type="EC" id="6.1.1.16" evidence="2"/>
<evidence type="ECO:0000256" key="5">
    <source>
        <dbReference type="ARBA" id="ARBA00022741"/>
    </source>
</evidence>
<dbReference type="Pfam" id="PF01406">
    <property type="entry name" value="tRNA-synt_1e"/>
    <property type="match status" value="1"/>
</dbReference>
<dbReference type="OrthoDB" id="438179at2759"/>
<dbReference type="InterPro" id="IPR024909">
    <property type="entry name" value="Cys-tRNA/MSH_ligase"/>
</dbReference>
<dbReference type="CDD" id="cd00672">
    <property type="entry name" value="CysRS_core"/>
    <property type="match status" value="1"/>
</dbReference>
<dbReference type="PANTHER" id="PTHR10890:SF3">
    <property type="entry name" value="CYSTEINE--TRNA LIGASE, CYTOPLASMIC"/>
    <property type="match status" value="1"/>
</dbReference>
<dbReference type="GO" id="GO:0005737">
    <property type="term" value="C:cytoplasm"/>
    <property type="evidence" value="ECO:0007669"/>
    <property type="project" value="TreeGrafter"/>
</dbReference>